<name>A0A518AS78_9BACT</name>
<dbReference type="EMBL" id="CP036278">
    <property type="protein sequence ID" value="QDU57574.1"/>
    <property type="molecule type" value="Genomic_DNA"/>
</dbReference>
<proteinExistence type="predicted"/>
<dbReference type="Proteomes" id="UP000315750">
    <property type="component" value="Chromosome"/>
</dbReference>
<evidence type="ECO:0000313" key="1">
    <source>
        <dbReference type="EMBL" id="QDU57574.1"/>
    </source>
</evidence>
<protein>
    <submittedName>
        <fullName evidence="1">Uncharacterized protein</fullName>
    </submittedName>
</protein>
<gene>
    <name evidence="1" type="ORF">Pan181_37920</name>
</gene>
<accession>A0A518AS78</accession>
<dbReference type="AlphaFoldDB" id="A0A518AS78"/>
<dbReference type="KEGG" id="amuc:Pan181_37920"/>
<organism evidence="1 2">
    <name type="scientific">Aeoliella mucimassa</name>
    <dbReference type="NCBI Taxonomy" id="2527972"/>
    <lineage>
        <taxon>Bacteria</taxon>
        <taxon>Pseudomonadati</taxon>
        <taxon>Planctomycetota</taxon>
        <taxon>Planctomycetia</taxon>
        <taxon>Pirellulales</taxon>
        <taxon>Lacipirellulaceae</taxon>
        <taxon>Aeoliella</taxon>
    </lineage>
</organism>
<sequence length="113" mass="13076">MQLTTGKRLAISAQRENRFPLDAFWEVGIYSSAKTTGFIERAKIQFSHRWVNWESIPPLWESILPRRGAWLQNWTPTGEQLAPMNTHRRLVICRLLRCLADGATKALRTTRLA</sequence>
<evidence type="ECO:0000313" key="2">
    <source>
        <dbReference type="Proteomes" id="UP000315750"/>
    </source>
</evidence>
<keyword evidence="2" id="KW-1185">Reference proteome</keyword>
<reference evidence="1 2" key="1">
    <citation type="submission" date="2019-02" db="EMBL/GenBank/DDBJ databases">
        <title>Deep-cultivation of Planctomycetes and their phenomic and genomic characterization uncovers novel biology.</title>
        <authorList>
            <person name="Wiegand S."/>
            <person name="Jogler M."/>
            <person name="Boedeker C."/>
            <person name="Pinto D."/>
            <person name="Vollmers J."/>
            <person name="Rivas-Marin E."/>
            <person name="Kohn T."/>
            <person name="Peeters S.H."/>
            <person name="Heuer A."/>
            <person name="Rast P."/>
            <person name="Oberbeckmann S."/>
            <person name="Bunk B."/>
            <person name="Jeske O."/>
            <person name="Meyerdierks A."/>
            <person name="Storesund J.E."/>
            <person name="Kallscheuer N."/>
            <person name="Luecker S."/>
            <person name="Lage O.M."/>
            <person name="Pohl T."/>
            <person name="Merkel B.J."/>
            <person name="Hornburger P."/>
            <person name="Mueller R.-W."/>
            <person name="Bruemmer F."/>
            <person name="Labrenz M."/>
            <person name="Spormann A.M."/>
            <person name="Op den Camp H."/>
            <person name="Overmann J."/>
            <person name="Amann R."/>
            <person name="Jetten M.S.M."/>
            <person name="Mascher T."/>
            <person name="Medema M.H."/>
            <person name="Devos D.P."/>
            <person name="Kaster A.-K."/>
            <person name="Ovreas L."/>
            <person name="Rohde M."/>
            <person name="Galperin M.Y."/>
            <person name="Jogler C."/>
        </authorList>
    </citation>
    <scope>NUCLEOTIDE SEQUENCE [LARGE SCALE GENOMIC DNA]</scope>
    <source>
        <strain evidence="1 2">Pan181</strain>
    </source>
</reference>